<dbReference type="OrthoDB" id="5477914at2"/>
<comment type="caution">
    <text evidence="1">The sequence shown here is derived from an EMBL/GenBank/DDBJ whole genome shotgun (WGS) entry which is preliminary data.</text>
</comment>
<dbReference type="SUPFAM" id="SSF63829">
    <property type="entry name" value="Calcium-dependent phosphotriesterase"/>
    <property type="match status" value="2"/>
</dbReference>
<sequence>MNAASPTTLSRRAVLGTLPLAVWPLAARSADAPVKLRVQDSFEVGPAVYVRSLAIEPARGAVWVGTSAGVHEVDLRDGRRRQTFTRAEGLANEYVFAIGITRDGHKWFGTNAGGVSRWRDGRWKTFFPMHGLADYWVYCFAQQRNGDLWIGTWAGANRVDAKTGAFTTYLKELVNEWVYGLAVDAQDRVWFGTEGGVSMFDGQRWQSWTHADGLGAPNDEGLPFSDNTGLGTRRRHDLTISAGPQGARATQATYNPNYVFSMLSAADGSIWAGTWGGGASRWDGQRWTSLSRRDGLAGNIVYALAQTGDGAFWFGTDQGLSRWQPGPDGLGGGLSGGLSGGHWQTFGVADGLPDRHVYTIAVAPDQRVWAGTRGGVVRVGP</sequence>
<proteinExistence type="predicted"/>
<accession>A0A4Q7LWI7</accession>
<dbReference type="InterPro" id="IPR015943">
    <property type="entry name" value="WD40/YVTN_repeat-like_dom_sf"/>
</dbReference>
<protein>
    <submittedName>
        <fullName evidence="1">Two component regulator with propeller domain</fullName>
    </submittedName>
</protein>
<dbReference type="Proteomes" id="UP000293433">
    <property type="component" value="Unassembled WGS sequence"/>
</dbReference>
<evidence type="ECO:0000313" key="1">
    <source>
        <dbReference type="EMBL" id="RZS58139.1"/>
    </source>
</evidence>
<keyword evidence="2" id="KW-1185">Reference proteome</keyword>
<dbReference type="Pfam" id="PF07494">
    <property type="entry name" value="Reg_prop"/>
    <property type="match status" value="3"/>
</dbReference>
<name>A0A4Q7LWI7_9BURK</name>
<dbReference type="Gene3D" id="2.130.10.10">
    <property type="entry name" value="YVTN repeat-like/Quinoprotein amine dehydrogenase"/>
    <property type="match status" value="2"/>
</dbReference>
<dbReference type="InterPro" id="IPR011110">
    <property type="entry name" value="Reg_prop"/>
</dbReference>
<gene>
    <name evidence="1" type="ORF">EV685_0418</name>
</gene>
<reference evidence="1 2" key="1">
    <citation type="submission" date="2019-02" db="EMBL/GenBank/DDBJ databases">
        <title>Genomic Encyclopedia of Type Strains, Phase IV (KMG-IV): sequencing the most valuable type-strain genomes for metagenomic binning, comparative biology and taxonomic classification.</title>
        <authorList>
            <person name="Goeker M."/>
        </authorList>
    </citation>
    <scope>NUCLEOTIDE SEQUENCE [LARGE SCALE GENOMIC DNA]</scope>
    <source>
        <strain evidence="1 2">DSM 10617</strain>
    </source>
</reference>
<organism evidence="1 2">
    <name type="scientific">Sphaerotilus mobilis</name>
    <dbReference type="NCBI Taxonomy" id="47994"/>
    <lineage>
        <taxon>Bacteria</taxon>
        <taxon>Pseudomonadati</taxon>
        <taxon>Pseudomonadota</taxon>
        <taxon>Betaproteobacteria</taxon>
        <taxon>Burkholderiales</taxon>
        <taxon>Sphaerotilaceae</taxon>
        <taxon>Sphaerotilus</taxon>
    </lineage>
</organism>
<dbReference type="EMBL" id="SGWV01000007">
    <property type="protein sequence ID" value="RZS58139.1"/>
    <property type="molecule type" value="Genomic_DNA"/>
</dbReference>
<evidence type="ECO:0000313" key="2">
    <source>
        <dbReference type="Proteomes" id="UP000293433"/>
    </source>
</evidence>
<dbReference type="AlphaFoldDB" id="A0A4Q7LWI7"/>
<dbReference type="RefSeq" id="WP_130480318.1">
    <property type="nucleotide sequence ID" value="NZ_SGWV01000007.1"/>
</dbReference>